<organism evidence="1 2">
    <name type="scientific">Sorghum bicolor</name>
    <name type="common">Sorghum</name>
    <name type="synonym">Sorghum vulgare</name>
    <dbReference type="NCBI Taxonomy" id="4558"/>
    <lineage>
        <taxon>Eukaryota</taxon>
        <taxon>Viridiplantae</taxon>
        <taxon>Streptophyta</taxon>
        <taxon>Embryophyta</taxon>
        <taxon>Tracheophyta</taxon>
        <taxon>Spermatophyta</taxon>
        <taxon>Magnoliopsida</taxon>
        <taxon>Liliopsida</taxon>
        <taxon>Poales</taxon>
        <taxon>Poaceae</taxon>
        <taxon>PACMAD clade</taxon>
        <taxon>Panicoideae</taxon>
        <taxon>Andropogonodae</taxon>
        <taxon>Andropogoneae</taxon>
        <taxon>Sorghinae</taxon>
        <taxon>Sorghum</taxon>
    </lineage>
</organism>
<sequence length="83" mass="9405">MDRSRLIGWEQLHFNLQSRCQPPAGCGQPRAGPYSRAAVLPARCLTKGPTPPNTVQSTARWWTSEEELILQRKMNLLPCPQYV</sequence>
<dbReference type="Proteomes" id="UP000000768">
    <property type="component" value="Chromosome 2"/>
</dbReference>
<dbReference type="EMBL" id="CM000761">
    <property type="protein sequence ID" value="OQU90544.1"/>
    <property type="molecule type" value="Genomic_DNA"/>
</dbReference>
<accession>A0A1W0W818</accession>
<evidence type="ECO:0000313" key="2">
    <source>
        <dbReference type="Proteomes" id="UP000000768"/>
    </source>
</evidence>
<dbReference type="InParanoid" id="A0A1W0W818"/>
<reference evidence="2" key="2">
    <citation type="journal article" date="2018" name="Plant J.">
        <title>The Sorghum bicolor reference genome: improved assembly, gene annotations, a transcriptome atlas, and signatures of genome organization.</title>
        <authorList>
            <person name="McCormick R.F."/>
            <person name="Truong S.K."/>
            <person name="Sreedasyam A."/>
            <person name="Jenkins J."/>
            <person name="Shu S."/>
            <person name="Sims D."/>
            <person name="Kennedy M."/>
            <person name="Amirebrahimi M."/>
            <person name="Weers B.D."/>
            <person name="McKinley B."/>
            <person name="Mattison A."/>
            <person name="Morishige D.T."/>
            <person name="Grimwood J."/>
            <person name="Schmutz J."/>
            <person name="Mullet J.E."/>
        </authorList>
    </citation>
    <scope>NUCLEOTIDE SEQUENCE [LARGE SCALE GENOMIC DNA]</scope>
    <source>
        <strain evidence="2">cv. BTx623</strain>
    </source>
</reference>
<name>A0A1W0W818_SORBI</name>
<evidence type="ECO:0000313" key="1">
    <source>
        <dbReference type="EMBL" id="OQU90544.1"/>
    </source>
</evidence>
<reference evidence="1 2" key="1">
    <citation type="journal article" date="2009" name="Nature">
        <title>The Sorghum bicolor genome and the diversification of grasses.</title>
        <authorList>
            <person name="Paterson A.H."/>
            <person name="Bowers J.E."/>
            <person name="Bruggmann R."/>
            <person name="Dubchak I."/>
            <person name="Grimwood J."/>
            <person name="Gundlach H."/>
            <person name="Haberer G."/>
            <person name="Hellsten U."/>
            <person name="Mitros T."/>
            <person name="Poliakov A."/>
            <person name="Schmutz J."/>
            <person name="Spannagl M."/>
            <person name="Tang H."/>
            <person name="Wang X."/>
            <person name="Wicker T."/>
            <person name="Bharti A.K."/>
            <person name="Chapman J."/>
            <person name="Feltus F.A."/>
            <person name="Gowik U."/>
            <person name="Grigoriev I.V."/>
            <person name="Lyons E."/>
            <person name="Maher C.A."/>
            <person name="Martis M."/>
            <person name="Narechania A."/>
            <person name="Otillar R.P."/>
            <person name="Penning B.W."/>
            <person name="Salamov A.A."/>
            <person name="Wang Y."/>
            <person name="Zhang L."/>
            <person name="Carpita N.C."/>
            <person name="Freeling M."/>
            <person name="Gingle A.R."/>
            <person name="Hash C.T."/>
            <person name="Keller B."/>
            <person name="Klein P."/>
            <person name="Kresovich S."/>
            <person name="McCann M.C."/>
            <person name="Ming R."/>
            <person name="Peterson D.G."/>
            <person name="Mehboob-ur-Rahman"/>
            <person name="Ware D."/>
            <person name="Westhoff P."/>
            <person name="Mayer K.F."/>
            <person name="Messing J."/>
            <person name="Rokhsar D.S."/>
        </authorList>
    </citation>
    <scope>NUCLEOTIDE SEQUENCE [LARGE SCALE GENOMIC DNA]</scope>
    <source>
        <strain evidence="2">cv. BTx623</strain>
    </source>
</reference>
<proteinExistence type="predicted"/>
<dbReference type="AlphaFoldDB" id="A0A1W0W818"/>
<protein>
    <submittedName>
        <fullName evidence="1">Uncharacterized protein</fullName>
    </submittedName>
</protein>
<dbReference type="Gramene" id="OQU90544">
    <property type="protein sequence ID" value="OQU90544"/>
    <property type="gene ID" value="SORBI_3002G427201"/>
</dbReference>
<gene>
    <name evidence="1" type="ORF">SORBI_3002G427201</name>
</gene>
<keyword evidence="2" id="KW-1185">Reference proteome</keyword>